<protein>
    <recommendedName>
        <fullName evidence="3">ATP/GTP-binding protein</fullName>
    </recommendedName>
</protein>
<keyword evidence="2" id="KW-1185">Reference proteome</keyword>
<gene>
    <name evidence="1" type="ordered locus">AMIS_12810</name>
</gene>
<evidence type="ECO:0000313" key="2">
    <source>
        <dbReference type="Proteomes" id="UP000007882"/>
    </source>
</evidence>
<dbReference type="InterPro" id="IPR027417">
    <property type="entry name" value="P-loop_NTPase"/>
</dbReference>
<dbReference type="PATRIC" id="fig|512565.3.peg.1285"/>
<sequence>MGQRPTVRADRYGPGVAGGGRMAFVDAPVEVRGGTGQVCGLWPFGVGTGAPLVGVPMGRHLRSGATVCFDPISWYRAGYISNPNLFVAAQPGKGKSSAVRRQVLGLTAQGITPLVLGDLKPDYVDLIRALGGQVIRIGPGLDRINPLDAGPWRQALTHLDETAATTVRASVVSRRRHMVEALATLVRRRPLDDSEVAVLTAAIRLLSARETGVQPTLADVVKVIETGPEEVRQVTLDRGDEAEYRRATDPLMRTLLAVLDGSLGATFDGQTTTPIELGTSAVCVDISGIDSADEALVAAALMSAWAYGFAQVEASHLLADLGLGRRREYYAIMDELWRALRAGPGLVDRLDGLTRLSRQQGTGLAYITHSMDDLEALASDADKAKARGLAERCAAKLLGGLSRDQLGKFGRVVELSAAEINEVVGWGQREGWSAGGGSAKSRAGVGNFLLKIGSRPGIPVHLALTEIEQELGNTDKRFGIGLVEA</sequence>
<dbReference type="KEGG" id="ams:AMIS_12810"/>
<dbReference type="HOGENOM" id="CLU_019823_1_0_11"/>
<name>I0H0G4_ACTM4</name>
<dbReference type="RefSeq" id="WP_014441398.1">
    <property type="nucleotide sequence ID" value="NC_017093.1"/>
</dbReference>
<dbReference type="Gene3D" id="3.40.50.300">
    <property type="entry name" value="P-loop containing nucleotide triphosphate hydrolases"/>
    <property type="match status" value="2"/>
</dbReference>
<proteinExistence type="predicted"/>
<evidence type="ECO:0008006" key="3">
    <source>
        <dbReference type="Google" id="ProtNLM"/>
    </source>
</evidence>
<dbReference type="Proteomes" id="UP000007882">
    <property type="component" value="Chromosome"/>
</dbReference>
<dbReference type="AlphaFoldDB" id="I0H0G4"/>
<dbReference type="eggNOG" id="COG0433">
    <property type="taxonomic scope" value="Bacteria"/>
</dbReference>
<dbReference type="STRING" id="512565.AMIS_12810"/>
<evidence type="ECO:0000313" key="1">
    <source>
        <dbReference type="EMBL" id="BAL86501.1"/>
    </source>
</evidence>
<accession>I0H0G4</accession>
<reference evidence="1 2" key="1">
    <citation type="submission" date="2012-02" db="EMBL/GenBank/DDBJ databases">
        <title>Complete genome sequence of Actinoplanes missouriensis 431 (= NBRC 102363).</title>
        <authorList>
            <person name="Ohnishi Y."/>
            <person name="Ishikawa J."/>
            <person name="Sekine M."/>
            <person name="Hosoyama A."/>
            <person name="Harada T."/>
            <person name="Narita H."/>
            <person name="Hata T."/>
            <person name="Konno Y."/>
            <person name="Tutikane K."/>
            <person name="Fujita N."/>
            <person name="Horinouchi S."/>
            <person name="Hayakawa M."/>
        </authorList>
    </citation>
    <scope>NUCLEOTIDE SEQUENCE [LARGE SCALE GENOMIC DNA]</scope>
    <source>
        <strain evidence="2">ATCC 14538 / DSM 43046 / CBS 188.64 / JCM 3121 / NBRC 102363 / NCIMB 12654 / NRRL B-3342 / UNCC 431</strain>
    </source>
</reference>
<dbReference type="EMBL" id="AP012319">
    <property type="protein sequence ID" value="BAL86501.1"/>
    <property type="molecule type" value="Genomic_DNA"/>
</dbReference>
<organism evidence="1 2">
    <name type="scientific">Actinoplanes missouriensis (strain ATCC 14538 / DSM 43046 / CBS 188.64 / JCM 3121 / NBRC 102363 / NCIMB 12654 / NRRL B-3342 / UNCC 431)</name>
    <dbReference type="NCBI Taxonomy" id="512565"/>
    <lineage>
        <taxon>Bacteria</taxon>
        <taxon>Bacillati</taxon>
        <taxon>Actinomycetota</taxon>
        <taxon>Actinomycetes</taxon>
        <taxon>Micromonosporales</taxon>
        <taxon>Micromonosporaceae</taxon>
        <taxon>Actinoplanes</taxon>
    </lineage>
</organism>
<dbReference type="OrthoDB" id="9804380at2"/>
<dbReference type="SUPFAM" id="SSF52540">
    <property type="entry name" value="P-loop containing nucleoside triphosphate hydrolases"/>
    <property type="match status" value="1"/>
</dbReference>